<feature type="domain" description="Aromatic amino acid beta-eliminating lyase/threonine aldolase" evidence="4">
    <location>
        <begin position="7"/>
        <end position="288"/>
    </location>
</feature>
<dbReference type="InterPro" id="IPR015422">
    <property type="entry name" value="PyrdxlP-dep_Trfase_small"/>
</dbReference>
<comment type="cofactor">
    <cofactor evidence="1">
        <name>pyridoxal 5'-phosphate</name>
        <dbReference type="ChEBI" id="CHEBI:597326"/>
    </cofactor>
</comment>
<evidence type="ECO:0000259" key="4">
    <source>
        <dbReference type="Pfam" id="PF01212"/>
    </source>
</evidence>
<evidence type="ECO:0000256" key="3">
    <source>
        <dbReference type="ARBA" id="ARBA00022898"/>
    </source>
</evidence>
<reference evidence="6" key="1">
    <citation type="journal article" date="2019" name="Int. J. Syst. Evol. Microbiol.">
        <title>The Global Catalogue of Microorganisms (GCM) 10K type strain sequencing project: providing services to taxonomists for standard genome sequencing and annotation.</title>
        <authorList>
            <consortium name="The Broad Institute Genomics Platform"/>
            <consortium name="The Broad Institute Genome Sequencing Center for Infectious Disease"/>
            <person name="Wu L."/>
            <person name="Ma J."/>
        </authorList>
    </citation>
    <scope>NUCLEOTIDE SEQUENCE [LARGE SCALE GENOMIC DNA]</scope>
    <source>
        <strain evidence="6">CGMCC 4.7177</strain>
    </source>
</reference>
<keyword evidence="3" id="KW-0663">Pyridoxal phosphate</keyword>
<name>A0ABV9B756_9ACTN</name>
<evidence type="ECO:0000256" key="1">
    <source>
        <dbReference type="ARBA" id="ARBA00001933"/>
    </source>
</evidence>
<dbReference type="Proteomes" id="UP001595839">
    <property type="component" value="Unassembled WGS sequence"/>
</dbReference>
<dbReference type="NCBIfam" id="NF041359">
    <property type="entry name" value="GntG_guanitoxin"/>
    <property type="match status" value="1"/>
</dbReference>
<dbReference type="Pfam" id="PF01212">
    <property type="entry name" value="Beta_elim_lyase"/>
    <property type="match status" value="1"/>
</dbReference>
<dbReference type="InterPro" id="IPR015424">
    <property type="entry name" value="PyrdxlP-dep_Trfase"/>
</dbReference>
<dbReference type="SUPFAM" id="SSF53383">
    <property type="entry name" value="PLP-dependent transferases"/>
    <property type="match status" value="1"/>
</dbReference>
<dbReference type="InterPro" id="IPR001597">
    <property type="entry name" value="ArAA_b-elim_lyase/Thr_aldolase"/>
</dbReference>
<keyword evidence="6" id="KW-1185">Reference proteome</keyword>
<dbReference type="EMBL" id="JBHSFK010000047">
    <property type="protein sequence ID" value="MFC4506823.1"/>
    <property type="molecule type" value="Genomic_DNA"/>
</dbReference>
<dbReference type="Gene3D" id="3.90.1150.10">
    <property type="entry name" value="Aspartate Aminotransferase, domain 1"/>
    <property type="match status" value="1"/>
</dbReference>
<evidence type="ECO:0000256" key="2">
    <source>
        <dbReference type="ARBA" id="ARBA00006966"/>
    </source>
</evidence>
<dbReference type="InterPro" id="IPR015421">
    <property type="entry name" value="PyrdxlP-dep_Trfase_major"/>
</dbReference>
<evidence type="ECO:0000313" key="5">
    <source>
        <dbReference type="EMBL" id="MFC4506823.1"/>
    </source>
</evidence>
<evidence type="ECO:0000313" key="6">
    <source>
        <dbReference type="Proteomes" id="UP001595839"/>
    </source>
</evidence>
<dbReference type="PANTHER" id="PTHR48097">
    <property type="entry name" value="L-THREONINE ALDOLASE-RELATED"/>
    <property type="match status" value="1"/>
</dbReference>
<dbReference type="RefSeq" id="WP_381170548.1">
    <property type="nucleotide sequence ID" value="NZ_JBHSFK010000047.1"/>
</dbReference>
<accession>A0ABV9B756</accession>
<protein>
    <submittedName>
        <fullName evidence="5">Threonine aldolase family protein</fullName>
    </submittedName>
</protein>
<dbReference type="Gene3D" id="3.40.640.10">
    <property type="entry name" value="Type I PLP-dependent aspartate aminotransferase-like (Major domain)"/>
    <property type="match status" value="1"/>
</dbReference>
<proteinExistence type="inferred from homology"/>
<comment type="similarity">
    <text evidence="2">Belongs to the threonine aldolase family.</text>
</comment>
<dbReference type="PIRSF" id="PIRSF017617">
    <property type="entry name" value="Thr_aldolase"/>
    <property type="match status" value="1"/>
</dbReference>
<sequence>MPDEIIDLRSDTVTKPTAPMRAAMAAAEVGDDTLGEDPTVIRLEQMLADAFGFSAGLFLPSGVMANQLGLRLLVPPGQELLADASSHFLLYEDGGVAWHGGILTRTAVSENGLLDPAVLARLIRPTTPYGTGTKAVAVENTHNAGGGVVYPLATLQEIRRVTREAGVAVHCDGARLWNAHVVSGVPFDAYGACFDTLSLCVSKGLGAPAGTVLLLDADRLEEARVMRHRMGGSMRQTGILAAAAIHAFENHVERMAEDHANAKTIAGVLNDSGLDVGTPETNIVFVQVPDAGKVQAACMAAGVKVSVMAPTTVRLVTHLDVSAQQCERAAFTVAKAVSEAGTQA</sequence>
<comment type="caution">
    <text evidence="5">The sequence shown here is derived from an EMBL/GenBank/DDBJ whole genome shotgun (WGS) entry which is preliminary data.</text>
</comment>
<dbReference type="PANTHER" id="PTHR48097:SF9">
    <property type="entry name" value="L-THREONINE ALDOLASE"/>
    <property type="match status" value="1"/>
</dbReference>
<organism evidence="5 6">
    <name type="scientific">Streptomyces vulcanius</name>
    <dbReference type="NCBI Taxonomy" id="1441876"/>
    <lineage>
        <taxon>Bacteria</taxon>
        <taxon>Bacillati</taxon>
        <taxon>Actinomycetota</taxon>
        <taxon>Actinomycetes</taxon>
        <taxon>Kitasatosporales</taxon>
        <taxon>Streptomycetaceae</taxon>
        <taxon>Streptomyces</taxon>
    </lineage>
</organism>
<gene>
    <name evidence="5" type="ORF">ACFPIH_46515</name>
</gene>
<dbReference type="InterPro" id="IPR023603">
    <property type="entry name" value="Low_specificity_L-TA-like"/>
</dbReference>